<dbReference type="Proteomes" id="UP000654922">
    <property type="component" value="Unassembled WGS sequence"/>
</dbReference>
<evidence type="ECO:0000313" key="2">
    <source>
        <dbReference type="EMBL" id="KAF7173087.1"/>
    </source>
</evidence>
<feature type="region of interest" description="Disordered" evidence="1">
    <location>
        <begin position="60"/>
        <end position="101"/>
    </location>
</feature>
<name>A0A8H6QIZ9_9EURO</name>
<comment type="caution">
    <text evidence="2">The sequence shown here is derived from an EMBL/GenBank/DDBJ whole genome shotgun (WGS) entry which is preliminary data.</text>
</comment>
<sequence>MPSRSTRFGLCFPAAALPQARQVVLLHRQALVAPAAQQQSALAAVADAARVFKAQVRSPAVRPRHLVPAGPPSPTPSFETARGSTAPAPDGFCSCPGSGRS</sequence>
<organism evidence="2 3">
    <name type="scientific">Aspergillus felis</name>
    <dbReference type="NCBI Taxonomy" id="1287682"/>
    <lineage>
        <taxon>Eukaryota</taxon>
        <taxon>Fungi</taxon>
        <taxon>Dikarya</taxon>
        <taxon>Ascomycota</taxon>
        <taxon>Pezizomycotina</taxon>
        <taxon>Eurotiomycetes</taxon>
        <taxon>Eurotiomycetidae</taxon>
        <taxon>Eurotiales</taxon>
        <taxon>Aspergillaceae</taxon>
        <taxon>Aspergillus</taxon>
        <taxon>Aspergillus subgen. Fumigati</taxon>
    </lineage>
</organism>
<gene>
    <name evidence="2" type="ORF">CNMCM5623_005340</name>
</gene>
<reference evidence="2" key="1">
    <citation type="submission" date="2020-06" db="EMBL/GenBank/DDBJ databases">
        <title>Draft genome sequences of strains closely related to Aspergillus parafelis and Aspergillus hiratsukae.</title>
        <authorList>
            <person name="Dos Santos R.A.C."/>
            <person name="Rivero-Menendez O."/>
            <person name="Steenwyk J.L."/>
            <person name="Mead M.E."/>
            <person name="Goldman G.H."/>
            <person name="Alastruey-Izquierdo A."/>
            <person name="Rokas A."/>
        </authorList>
    </citation>
    <scope>NUCLEOTIDE SEQUENCE</scope>
    <source>
        <strain evidence="2">CNM-CM5623</strain>
    </source>
</reference>
<evidence type="ECO:0000313" key="3">
    <source>
        <dbReference type="Proteomes" id="UP000654922"/>
    </source>
</evidence>
<accession>A0A8H6QIZ9</accession>
<dbReference type="EMBL" id="JACBAE010001103">
    <property type="protein sequence ID" value="KAF7173087.1"/>
    <property type="molecule type" value="Genomic_DNA"/>
</dbReference>
<proteinExistence type="predicted"/>
<protein>
    <submittedName>
        <fullName evidence="2">Uncharacterized protein</fullName>
    </submittedName>
</protein>
<evidence type="ECO:0000256" key="1">
    <source>
        <dbReference type="SAM" id="MobiDB-lite"/>
    </source>
</evidence>
<dbReference type="AlphaFoldDB" id="A0A8H6QIZ9"/>